<dbReference type="EMBL" id="JBHSJE010000006">
    <property type="protein sequence ID" value="MFC4981171.1"/>
    <property type="molecule type" value="Genomic_DNA"/>
</dbReference>
<keyword evidence="2" id="KW-1185">Reference proteome</keyword>
<dbReference type="GeneID" id="43426567"/>
<dbReference type="Proteomes" id="UP001595908">
    <property type="component" value="Unassembled WGS sequence"/>
</dbReference>
<proteinExistence type="predicted"/>
<dbReference type="RefSeq" id="WP_157841746.1">
    <property type="nucleotide sequence ID" value="NZ_JBFAGR010000041.1"/>
</dbReference>
<name>A0ABV9VCM2_STRAZ</name>
<dbReference type="Gene3D" id="1.10.357.10">
    <property type="entry name" value="Tetracycline Repressor, domain 2"/>
    <property type="match status" value="1"/>
</dbReference>
<protein>
    <submittedName>
        <fullName evidence="1">Uncharacterized protein</fullName>
    </submittedName>
</protein>
<accession>A0ABV9VCM2</accession>
<evidence type="ECO:0000313" key="1">
    <source>
        <dbReference type="EMBL" id="MFC4981171.1"/>
    </source>
</evidence>
<sequence length="132" mass="14282">MSLQPPRSKWAPYWPAPLLADGPVGGDEWRPAGRGVYSWYPGPGHGFLNSGTGGDENCLMAEEAAGFLAGVSTAARRHHPEPDWRTTATSVATDLCEMFLRRPWLVRAFAAHGLYGENKARHDDHGPAASSV</sequence>
<organism evidence="1 2">
    <name type="scientific">Streptomyces atroolivaceus</name>
    <dbReference type="NCBI Taxonomy" id="66869"/>
    <lineage>
        <taxon>Bacteria</taxon>
        <taxon>Bacillati</taxon>
        <taxon>Actinomycetota</taxon>
        <taxon>Actinomycetes</taxon>
        <taxon>Kitasatosporales</taxon>
        <taxon>Streptomycetaceae</taxon>
        <taxon>Streptomyces</taxon>
    </lineage>
</organism>
<gene>
    <name evidence="1" type="ORF">ACFPL4_22895</name>
</gene>
<reference evidence="2" key="1">
    <citation type="journal article" date="2019" name="Int. J. Syst. Evol. Microbiol.">
        <title>The Global Catalogue of Microorganisms (GCM) 10K type strain sequencing project: providing services to taxonomists for standard genome sequencing and annotation.</title>
        <authorList>
            <consortium name="The Broad Institute Genomics Platform"/>
            <consortium name="The Broad Institute Genome Sequencing Center for Infectious Disease"/>
            <person name="Wu L."/>
            <person name="Ma J."/>
        </authorList>
    </citation>
    <scope>NUCLEOTIDE SEQUENCE [LARGE SCALE GENOMIC DNA]</scope>
    <source>
        <strain evidence="2">ICMP 257</strain>
    </source>
</reference>
<comment type="caution">
    <text evidence="1">The sequence shown here is derived from an EMBL/GenBank/DDBJ whole genome shotgun (WGS) entry which is preliminary data.</text>
</comment>
<evidence type="ECO:0000313" key="2">
    <source>
        <dbReference type="Proteomes" id="UP001595908"/>
    </source>
</evidence>